<gene>
    <name evidence="2" type="ORF">D7D48_01190</name>
</gene>
<dbReference type="GO" id="GO:0046789">
    <property type="term" value="F:host cell surface receptor binding"/>
    <property type="evidence" value="ECO:0007669"/>
    <property type="project" value="InterPro"/>
</dbReference>
<comment type="caution">
    <text evidence="2">The sequence shown here is derived from an EMBL/GenBank/DDBJ whole genome shotgun (WGS) entry which is preliminary data.</text>
</comment>
<sequence>MKRILYTGLLLPAISLVISACGNSSESAESAAADAIQNSTSVATPTAPLVAISEVNWLDKNSIIAAAPSVEEGMTNTPLGNAFPRLKIDTCQLIDKIDFYGDDSFSLRRNDVPEGLRKFALVKSSIGDFIMFPDGSFVGGYGNTNEILMTNIKGFPESMNFAEEAYKSFDFVQLPELVVDGYLNVQTWKIDHPRDTDENSTIYYDEVGNHTLIILGVSGKISSYMPGTNIPRHLFLPDLRYAYFHDTRYISNEDEYNNWIGVCTTTLNVE</sequence>
<keyword evidence="1" id="KW-0732">Signal</keyword>
<dbReference type="PROSITE" id="PS51257">
    <property type="entry name" value="PROKAR_LIPOPROTEIN"/>
    <property type="match status" value="1"/>
</dbReference>
<dbReference type="RefSeq" id="WP_125229558.1">
    <property type="nucleotide sequence ID" value="NZ_RWJI01000001.1"/>
</dbReference>
<evidence type="ECO:0000313" key="2">
    <source>
        <dbReference type="EMBL" id="RRQ51544.1"/>
    </source>
</evidence>
<proteinExistence type="predicted"/>
<evidence type="ECO:0000313" key="3">
    <source>
        <dbReference type="Proteomes" id="UP000268553"/>
    </source>
</evidence>
<evidence type="ECO:0000256" key="1">
    <source>
        <dbReference type="SAM" id="SignalP"/>
    </source>
</evidence>
<accession>A0A3R8WJQ0</accession>
<dbReference type="GO" id="GO:0019064">
    <property type="term" value="P:fusion of virus membrane with host plasma membrane"/>
    <property type="evidence" value="ECO:0007669"/>
    <property type="project" value="InterPro"/>
</dbReference>
<dbReference type="AlphaFoldDB" id="A0A3R8WJQ0"/>
<name>A0A3R8WJQ0_9SPHN</name>
<feature type="signal peptide" evidence="1">
    <location>
        <begin position="1"/>
        <end position="20"/>
    </location>
</feature>
<keyword evidence="3" id="KW-1185">Reference proteome</keyword>
<dbReference type="SUPFAM" id="SSF49818">
    <property type="entry name" value="Viral protein domain"/>
    <property type="match status" value="1"/>
</dbReference>
<dbReference type="InterPro" id="IPR008980">
    <property type="entry name" value="Capsid_hemagglutn"/>
</dbReference>
<protein>
    <submittedName>
        <fullName evidence="2">Uncharacterized protein</fullName>
    </submittedName>
</protein>
<dbReference type="EMBL" id="RWJI01000001">
    <property type="protein sequence ID" value="RRQ51544.1"/>
    <property type="molecule type" value="Genomic_DNA"/>
</dbReference>
<dbReference type="Proteomes" id="UP000268553">
    <property type="component" value="Unassembled WGS sequence"/>
</dbReference>
<reference evidence="2 3" key="1">
    <citation type="submission" date="2018-12" db="EMBL/GenBank/DDBJ databases">
        <authorList>
            <person name="Kim S.-J."/>
            <person name="Jung G.-Y."/>
        </authorList>
    </citation>
    <scope>NUCLEOTIDE SEQUENCE [LARGE SCALE GENOMIC DNA]</scope>
    <source>
        <strain evidence="2 3">03SU3-P</strain>
    </source>
</reference>
<organism evidence="2 3">
    <name type="scientific">Sphingorhabdus wooponensis</name>
    <dbReference type="NCBI Taxonomy" id="940136"/>
    <lineage>
        <taxon>Bacteria</taxon>
        <taxon>Pseudomonadati</taxon>
        <taxon>Pseudomonadota</taxon>
        <taxon>Alphaproteobacteria</taxon>
        <taxon>Sphingomonadales</taxon>
        <taxon>Sphingomonadaceae</taxon>
        <taxon>Sphingorhabdus</taxon>
    </lineage>
</organism>
<feature type="chain" id="PRO_5018716548" evidence="1">
    <location>
        <begin position="21"/>
        <end position="270"/>
    </location>
</feature>